<sequence>MTGKHSVTLTRKELYDKVWKTPMTKLAKEFNLSDNGLRKICKNFEIPIPPVGHWQKVQYGKKLNVTPLPKPNEEKEIKINIDEAKSNNSNENPSRNLALEKIRNNTSLIFKVGVRLSKPDEIVIKAQSNLETKKVSNSYEQVKGTISTDRGLPSIIVTPKNVFRALRILDNLIKNFKILGYQVLLNDDGLKIIVSEADYMSFYIREKSNAVSTPNKYGWNDRELIANGKLALKFGKYDTLEFVDTEKSPIEEQIEKILIKIETKFQEMLEDRRRWKIQEEEQERKRKIEEKKQKLKDEEYSKFISLYNDAHRWKKFLILREYVDYVISNDSKNIEYIEWAEKKLDWYNPAINAEDNLMDEVDRDTLEKKQKAKWIW</sequence>
<dbReference type="Proteomes" id="UP000831068">
    <property type="component" value="Plasmid unnamed2"/>
</dbReference>
<geneLocation type="plasmid" evidence="1 2">
    <name>unnamed2</name>
</geneLocation>
<name>A0ABY4BLF5_9FLAO</name>
<evidence type="ECO:0000313" key="2">
    <source>
        <dbReference type="Proteomes" id="UP000831068"/>
    </source>
</evidence>
<organism evidence="1 2">
    <name type="scientific">Chryseobacterium oryzae</name>
    <dbReference type="NCBI Taxonomy" id="2929799"/>
    <lineage>
        <taxon>Bacteria</taxon>
        <taxon>Pseudomonadati</taxon>
        <taxon>Bacteroidota</taxon>
        <taxon>Flavobacteriia</taxon>
        <taxon>Flavobacteriales</taxon>
        <taxon>Weeksellaceae</taxon>
        <taxon>Chryseobacterium group</taxon>
        <taxon>Chryseobacterium</taxon>
    </lineage>
</organism>
<gene>
    <name evidence="1" type="ORF">MTP08_14575</name>
</gene>
<dbReference type="RefSeq" id="WP_243577851.1">
    <property type="nucleotide sequence ID" value="NZ_CP094531.1"/>
</dbReference>
<evidence type="ECO:0000313" key="1">
    <source>
        <dbReference type="EMBL" id="UOE39714.1"/>
    </source>
</evidence>
<keyword evidence="1" id="KW-0614">Plasmid</keyword>
<proteinExistence type="predicted"/>
<protein>
    <submittedName>
        <fullName evidence="1">Uncharacterized protein</fullName>
    </submittedName>
</protein>
<accession>A0ABY4BLF5</accession>
<keyword evidence="2" id="KW-1185">Reference proteome</keyword>
<dbReference type="EMBL" id="CP094531">
    <property type="protein sequence ID" value="UOE39714.1"/>
    <property type="molecule type" value="Genomic_DNA"/>
</dbReference>
<reference evidence="1 2" key="1">
    <citation type="submission" date="2022-03" db="EMBL/GenBank/DDBJ databases">
        <title>Chryseobacterium sp. isolated from the Andong Sikhe.</title>
        <authorList>
            <person name="Won M."/>
            <person name="Kim S.-J."/>
            <person name="Kwon S.-W."/>
        </authorList>
    </citation>
    <scope>NUCLEOTIDE SEQUENCE [LARGE SCALE GENOMIC DNA]</scope>
    <source>
        <strain evidence="1 2">ADR-1</strain>
        <plasmid evidence="1 2">unnamed2</plasmid>
    </source>
</reference>